<protein>
    <recommendedName>
        <fullName evidence="5">DUF2157 domain-containing protein</fullName>
    </recommendedName>
</protein>
<keyword evidence="2" id="KW-1133">Transmembrane helix</keyword>
<reference evidence="3 4" key="1">
    <citation type="submission" date="2024-04" db="EMBL/GenBank/DDBJ databases">
        <title>Novel genus in family Flammeovirgaceae.</title>
        <authorList>
            <person name="Nguyen T.H."/>
            <person name="Vuong T.Q."/>
            <person name="Le H."/>
            <person name="Kim S.-G."/>
        </authorList>
    </citation>
    <scope>NUCLEOTIDE SEQUENCE [LARGE SCALE GENOMIC DNA]</scope>
    <source>
        <strain evidence="3 4">JCM 23209</strain>
    </source>
</reference>
<dbReference type="EMBL" id="JBDKWZ010000002">
    <property type="protein sequence ID" value="MEN7546965.1"/>
    <property type="molecule type" value="Genomic_DNA"/>
</dbReference>
<keyword evidence="2" id="KW-0472">Membrane</keyword>
<comment type="caution">
    <text evidence="3">The sequence shown here is derived from an EMBL/GenBank/DDBJ whole genome shotgun (WGS) entry which is preliminary data.</text>
</comment>
<dbReference type="RefSeq" id="WP_346819753.1">
    <property type="nucleotide sequence ID" value="NZ_JBDKWZ010000002.1"/>
</dbReference>
<feature type="compositionally biased region" description="Basic residues" evidence="1">
    <location>
        <begin position="121"/>
        <end position="130"/>
    </location>
</feature>
<evidence type="ECO:0000313" key="4">
    <source>
        <dbReference type="Proteomes" id="UP001403385"/>
    </source>
</evidence>
<keyword evidence="2" id="KW-0812">Transmembrane</keyword>
<feature type="transmembrane region" description="Helical" evidence="2">
    <location>
        <begin position="90"/>
        <end position="109"/>
    </location>
</feature>
<accession>A0AAW9S5F6</accession>
<feature type="region of interest" description="Disordered" evidence="1">
    <location>
        <begin position="110"/>
        <end position="130"/>
    </location>
</feature>
<organism evidence="3 4">
    <name type="scientific">Rapidithrix thailandica</name>
    <dbReference type="NCBI Taxonomy" id="413964"/>
    <lineage>
        <taxon>Bacteria</taxon>
        <taxon>Pseudomonadati</taxon>
        <taxon>Bacteroidota</taxon>
        <taxon>Cytophagia</taxon>
        <taxon>Cytophagales</taxon>
        <taxon>Flammeovirgaceae</taxon>
        <taxon>Rapidithrix</taxon>
    </lineage>
</organism>
<name>A0AAW9S5F6_9BACT</name>
<keyword evidence="4" id="KW-1185">Reference proteome</keyword>
<evidence type="ECO:0000256" key="1">
    <source>
        <dbReference type="SAM" id="MobiDB-lite"/>
    </source>
</evidence>
<proteinExistence type="predicted"/>
<sequence>MKQKIDINSIIEFTHQKKEYSEIRKLLVDNGYSDQEIKQIMKVVDEEQMRIASNKQSAKNSLNLILMGALLFSIGFGVTVYTFLSGGSSFILAYGAIISGVALMIKGRANRKKQASERPPRIKRKSPYRK</sequence>
<evidence type="ECO:0000313" key="3">
    <source>
        <dbReference type="EMBL" id="MEN7546965.1"/>
    </source>
</evidence>
<feature type="transmembrane region" description="Helical" evidence="2">
    <location>
        <begin position="64"/>
        <end position="84"/>
    </location>
</feature>
<gene>
    <name evidence="3" type="ORF">AAG747_03550</name>
</gene>
<evidence type="ECO:0000256" key="2">
    <source>
        <dbReference type="SAM" id="Phobius"/>
    </source>
</evidence>
<dbReference type="Proteomes" id="UP001403385">
    <property type="component" value="Unassembled WGS sequence"/>
</dbReference>
<evidence type="ECO:0008006" key="5">
    <source>
        <dbReference type="Google" id="ProtNLM"/>
    </source>
</evidence>
<dbReference type="AlphaFoldDB" id="A0AAW9S5F6"/>